<keyword evidence="6" id="KW-1133">Transmembrane helix</keyword>
<keyword evidence="2 4" id="KW-0472">Membrane</keyword>
<dbReference type="InterPro" id="IPR007055">
    <property type="entry name" value="BON_dom"/>
</dbReference>
<keyword evidence="3" id="KW-0998">Cell outer membrane</keyword>
<dbReference type="Gene3D" id="3.40.1520.20">
    <property type="match status" value="1"/>
</dbReference>
<dbReference type="PANTHER" id="PTHR30329">
    <property type="entry name" value="STATOR ELEMENT OF FLAGELLAR MOTOR COMPLEX"/>
    <property type="match status" value="1"/>
</dbReference>
<dbReference type="PROSITE" id="PS51123">
    <property type="entry name" value="OMPA_2"/>
    <property type="match status" value="1"/>
</dbReference>
<evidence type="ECO:0000256" key="3">
    <source>
        <dbReference type="ARBA" id="ARBA00023237"/>
    </source>
</evidence>
<proteinExistence type="predicted"/>
<evidence type="ECO:0000256" key="1">
    <source>
        <dbReference type="ARBA" id="ARBA00004442"/>
    </source>
</evidence>
<feature type="region of interest" description="Disordered" evidence="5">
    <location>
        <begin position="324"/>
        <end position="358"/>
    </location>
</feature>
<feature type="domain" description="OmpA-like" evidence="7">
    <location>
        <begin position="233"/>
        <end position="350"/>
    </location>
</feature>
<feature type="transmembrane region" description="Helical" evidence="6">
    <location>
        <begin position="20"/>
        <end position="38"/>
    </location>
</feature>
<dbReference type="Pfam" id="PF00691">
    <property type="entry name" value="OmpA"/>
    <property type="match status" value="1"/>
</dbReference>
<protein>
    <submittedName>
        <fullName evidence="8">OmpA family protein</fullName>
    </submittedName>
</protein>
<dbReference type="PANTHER" id="PTHR30329:SF21">
    <property type="entry name" value="LIPOPROTEIN YIAD-RELATED"/>
    <property type="match status" value="1"/>
</dbReference>
<dbReference type="Gene3D" id="3.30.1330.60">
    <property type="entry name" value="OmpA-like domain"/>
    <property type="match status" value="1"/>
</dbReference>
<dbReference type="Proteomes" id="UP001332243">
    <property type="component" value="Unassembled WGS sequence"/>
</dbReference>
<comment type="caution">
    <text evidence="8">The sequence shown here is derived from an EMBL/GenBank/DDBJ whole genome shotgun (WGS) entry which is preliminary data.</text>
</comment>
<dbReference type="InterPro" id="IPR050330">
    <property type="entry name" value="Bact_OuterMem_StrucFunc"/>
</dbReference>
<dbReference type="InterPro" id="IPR036737">
    <property type="entry name" value="OmpA-like_sf"/>
</dbReference>
<sequence length="358" mass="37051">MTGDLMTKAPGTPRTARRFHPLVGLVVAILGLVVLLTAQQFPNRHRMEADLTQRSTQALHSAGLSGVRVTFTGRDGRLRAASSAEAAQALGIVRALEGVRAAEAEVPPGSERAPVPVPPSVLLTLADGTVSVSGTVPTEASRVALVRAAAEMVGTEDVDDRLTVDDSVTDSALSGLPSVLHALGGKADGTTVALDGGTLTLTGTASSEVRKTAVLAAARSTGAQVVDRLQVADVRRQVAKLPPLTFSLGGASLTAASRTTLVRLGRILRDNPSTRIRVEGHTDSSGSAGSNLVLSRVRARAVLTFLVDQGVAADRLTSRGYGETRLKVPDTSPANRAENRRVELVTSTSTPTTGNNGT</sequence>
<dbReference type="SUPFAM" id="SSF103088">
    <property type="entry name" value="OmpA-like"/>
    <property type="match status" value="1"/>
</dbReference>
<organism evidence="8 9">
    <name type="scientific">Plantactinospora sonchi</name>
    <dbReference type="NCBI Taxonomy" id="1544735"/>
    <lineage>
        <taxon>Bacteria</taxon>
        <taxon>Bacillati</taxon>
        <taxon>Actinomycetota</taxon>
        <taxon>Actinomycetes</taxon>
        <taxon>Micromonosporales</taxon>
        <taxon>Micromonosporaceae</taxon>
        <taxon>Plantactinospora</taxon>
    </lineage>
</organism>
<dbReference type="EMBL" id="JAZGQK010000031">
    <property type="protein sequence ID" value="MEE6262714.1"/>
    <property type="molecule type" value="Genomic_DNA"/>
</dbReference>
<dbReference type="InterPro" id="IPR006665">
    <property type="entry name" value="OmpA-like"/>
</dbReference>
<comment type="subcellular location">
    <subcellularLocation>
        <location evidence="1">Cell outer membrane</location>
    </subcellularLocation>
</comment>
<evidence type="ECO:0000256" key="4">
    <source>
        <dbReference type="PROSITE-ProRule" id="PRU00473"/>
    </source>
</evidence>
<evidence type="ECO:0000256" key="2">
    <source>
        <dbReference type="ARBA" id="ARBA00023136"/>
    </source>
</evidence>
<dbReference type="RefSeq" id="WP_331217656.1">
    <property type="nucleotide sequence ID" value="NZ_JAZGQK010000031.1"/>
</dbReference>
<accession>A0ABU7S1W7</accession>
<gene>
    <name evidence="8" type="ORF">V1633_29970</name>
</gene>
<name>A0ABU7S1W7_9ACTN</name>
<evidence type="ECO:0000313" key="9">
    <source>
        <dbReference type="Proteomes" id="UP001332243"/>
    </source>
</evidence>
<dbReference type="PRINTS" id="PR01021">
    <property type="entry name" value="OMPADOMAIN"/>
</dbReference>
<evidence type="ECO:0000256" key="5">
    <source>
        <dbReference type="SAM" id="MobiDB-lite"/>
    </source>
</evidence>
<feature type="compositionally biased region" description="Low complexity" evidence="5">
    <location>
        <begin position="346"/>
        <end position="358"/>
    </location>
</feature>
<keyword evidence="9" id="KW-1185">Reference proteome</keyword>
<evidence type="ECO:0000259" key="7">
    <source>
        <dbReference type="PROSITE" id="PS51123"/>
    </source>
</evidence>
<evidence type="ECO:0000256" key="6">
    <source>
        <dbReference type="SAM" id="Phobius"/>
    </source>
</evidence>
<keyword evidence="6" id="KW-0812">Transmembrane</keyword>
<dbReference type="InterPro" id="IPR006664">
    <property type="entry name" value="OMP_bac"/>
</dbReference>
<dbReference type="Pfam" id="PF04972">
    <property type="entry name" value="BON"/>
    <property type="match status" value="2"/>
</dbReference>
<dbReference type="CDD" id="cd07185">
    <property type="entry name" value="OmpA_C-like"/>
    <property type="match status" value="1"/>
</dbReference>
<reference evidence="8 9" key="1">
    <citation type="submission" date="2024-01" db="EMBL/GenBank/DDBJ databases">
        <title>Genome insights into Plantactinospora sonchi sp. nov.</title>
        <authorList>
            <person name="Wang L."/>
        </authorList>
    </citation>
    <scope>NUCLEOTIDE SEQUENCE [LARGE SCALE GENOMIC DNA]</scope>
    <source>
        <strain evidence="8 9">NEAU-QY2</strain>
    </source>
</reference>
<evidence type="ECO:0000313" key="8">
    <source>
        <dbReference type="EMBL" id="MEE6262714.1"/>
    </source>
</evidence>